<dbReference type="KEGG" id="mpp:MICPUCDRAFT_35142"/>
<dbReference type="AlphaFoldDB" id="C1N068"/>
<dbReference type="STRING" id="564608.C1N068"/>
<keyword evidence="8" id="KW-0175">Coiled coil</keyword>
<feature type="compositionally biased region" description="Basic and acidic residues" evidence="9">
    <location>
        <begin position="9"/>
        <end position="21"/>
    </location>
</feature>
<dbReference type="Pfam" id="PF12457">
    <property type="entry name" value="TIP_N"/>
    <property type="match status" value="1"/>
</dbReference>
<evidence type="ECO:0000256" key="5">
    <source>
        <dbReference type="ARBA" id="ARBA00023187"/>
    </source>
</evidence>
<dbReference type="GeneID" id="9686515"/>
<dbReference type="InterPro" id="IPR024933">
    <property type="entry name" value="TFP11"/>
</dbReference>
<evidence type="ECO:0000256" key="7">
    <source>
        <dbReference type="PIRNR" id="PIRNR017706"/>
    </source>
</evidence>
<dbReference type="Proteomes" id="UP000001876">
    <property type="component" value="Unassembled WGS sequence"/>
</dbReference>
<feature type="coiled-coil region" evidence="8">
    <location>
        <begin position="386"/>
        <end position="413"/>
    </location>
</feature>
<evidence type="ECO:0000313" key="12">
    <source>
        <dbReference type="Proteomes" id="UP000001876"/>
    </source>
</evidence>
<dbReference type="PANTHER" id="PTHR23329">
    <property type="entry name" value="TUFTELIN-INTERACTING PROTEIN 11-RELATED"/>
    <property type="match status" value="1"/>
</dbReference>
<dbReference type="EMBL" id="GG663743">
    <property type="protein sequence ID" value="EEH54726.1"/>
    <property type="molecule type" value="Genomic_DNA"/>
</dbReference>
<name>C1N068_MICPC</name>
<evidence type="ECO:0000313" key="11">
    <source>
        <dbReference type="EMBL" id="EEH54726.1"/>
    </source>
</evidence>
<evidence type="ECO:0000256" key="1">
    <source>
        <dbReference type="ARBA" id="ARBA00004123"/>
    </source>
</evidence>
<dbReference type="OMA" id="CEQDIIQ"/>
<dbReference type="GO" id="GO:0000390">
    <property type="term" value="P:spliceosomal complex disassembly"/>
    <property type="evidence" value="ECO:0007669"/>
    <property type="project" value="InterPro"/>
</dbReference>
<comment type="similarity">
    <text evidence="2 7">Belongs to the TFP11/STIP family.</text>
</comment>
<dbReference type="SMART" id="SM00443">
    <property type="entry name" value="G_patch"/>
    <property type="match status" value="1"/>
</dbReference>
<sequence>MSSSDDDDARQFENMESHDLDGDYEGGQMIDGEYFYANKRRRRARTKEEQIYGVFGDDSEDEREERRRAPRGGPADYSKPVAFTSSATAANAEAPPPPPKKESMFSDDDDDDDDAGAANNPNDPPSRGGLGLGASARGGIGAGGGGGGGGGGGIGFGGFKRGGVRERADARARGDAAGGGRGGVDNKIGEFEKYTKGIGMKLLEKMGYKKGGGLGKDGSGMTAPMETQMRPKTMGMGFGDFKEAGQLNRAKGSKAAEANEARRKRAEKETRERAMWKKRDDLRRARREYRTAEEVLAEQEKADAAAARAAAAGMTIIDMRGGGGARVVTDLTRLGEDAPPADGGGGGDDDDVPLPELQHNLRLIVDLAEAEIQTTDAKIRHEKDTRELLARERARLADDAERSEEACERLRLALTLAEKCETTARGGGGALALAQLATMYGEMRANFPETFRAPHDMADAALAHAHPLVTELFDRDRGGWDPLREPTRGAEALRPWRGVLEGSRGVSRDVDIFEAPDGGDRMTTLLTDAVIQPLRAAIATRWDVADPEPLLRFFDAWSAILPPSALNDLRANVLLPRLQSAVESWDPTRDATPIHAWTHPWLPTLGDAMRPLWAPIRHKLGNALGAWHPSDASALTALSPWRRVFDERDWESLFARCVVPKLEHALNALVINPAAQSLDEIRWVLAWEPVTPTRRMVSLLEAGFFPKWLRVLHAWLSSENPDLEEVTRWYLGWKSVFSEEILSHERVRTQLNVALDMMNQAVTGEGVRAPPTAAATAAAARDAAAAAAAAAATTKAATKKKPLGPSDAVEEMSLRDAVEAFASEHDVTFAPKPGRIVEGLQAYAFGSITVTIDSAKQMLLAQVEGRWAPVSLDALLERHKAKARKASKTF</sequence>
<feature type="domain" description="G-patch" evidence="10">
    <location>
        <begin position="195"/>
        <end position="243"/>
    </location>
</feature>
<evidence type="ECO:0000256" key="9">
    <source>
        <dbReference type="SAM" id="MobiDB-lite"/>
    </source>
</evidence>
<protein>
    <submittedName>
        <fullName evidence="11">Predicted protein</fullName>
    </submittedName>
</protein>
<evidence type="ECO:0000256" key="2">
    <source>
        <dbReference type="ARBA" id="ARBA00010900"/>
    </source>
</evidence>
<accession>C1N068</accession>
<feature type="region of interest" description="Disordered" evidence="9">
    <location>
        <begin position="1"/>
        <end position="135"/>
    </location>
</feature>
<dbReference type="PIRSF" id="PIRSF017706">
    <property type="entry name" value="TFIP11"/>
    <property type="match status" value="1"/>
</dbReference>
<feature type="compositionally biased region" description="Low complexity" evidence="9">
    <location>
        <begin position="116"/>
        <end position="127"/>
    </location>
</feature>
<evidence type="ECO:0000256" key="8">
    <source>
        <dbReference type="SAM" id="Coils"/>
    </source>
</evidence>
<feature type="compositionally biased region" description="Acidic residues" evidence="9">
    <location>
        <begin position="105"/>
        <end position="115"/>
    </location>
</feature>
<feature type="region of interest" description="Disordered" evidence="9">
    <location>
        <begin position="249"/>
        <end position="272"/>
    </location>
</feature>
<dbReference type="Pfam" id="PF07842">
    <property type="entry name" value="GCFC"/>
    <property type="match status" value="1"/>
</dbReference>
<keyword evidence="4 7" id="KW-0747">Spliceosome</keyword>
<evidence type="ECO:0000256" key="4">
    <source>
        <dbReference type="ARBA" id="ARBA00022728"/>
    </source>
</evidence>
<dbReference type="InterPro" id="IPR022159">
    <property type="entry name" value="STIP/TFIP11_N"/>
</dbReference>
<dbReference type="eggNOG" id="KOG2184">
    <property type="taxonomic scope" value="Eukaryota"/>
</dbReference>
<dbReference type="OrthoDB" id="4822at2759"/>
<dbReference type="GO" id="GO:0003676">
    <property type="term" value="F:nucleic acid binding"/>
    <property type="evidence" value="ECO:0007669"/>
    <property type="project" value="InterPro"/>
</dbReference>
<evidence type="ECO:0000256" key="3">
    <source>
        <dbReference type="ARBA" id="ARBA00022664"/>
    </source>
</evidence>
<gene>
    <name evidence="11" type="ORF">MICPUCDRAFT_35142</name>
</gene>
<dbReference type="GO" id="GO:0071008">
    <property type="term" value="C:U2-type post-mRNA release spliceosomal complex"/>
    <property type="evidence" value="ECO:0007669"/>
    <property type="project" value="TreeGrafter"/>
</dbReference>
<dbReference type="InterPro" id="IPR000467">
    <property type="entry name" value="G_patch_dom"/>
</dbReference>
<evidence type="ECO:0000256" key="6">
    <source>
        <dbReference type="ARBA" id="ARBA00023242"/>
    </source>
</evidence>
<organism evidence="12">
    <name type="scientific">Micromonas pusilla (strain CCMP1545)</name>
    <name type="common">Picoplanktonic green alga</name>
    <dbReference type="NCBI Taxonomy" id="564608"/>
    <lineage>
        <taxon>Eukaryota</taxon>
        <taxon>Viridiplantae</taxon>
        <taxon>Chlorophyta</taxon>
        <taxon>Mamiellophyceae</taxon>
        <taxon>Mamiellales</taxon>
        <taxon>Mamiellaceae</taxon>
        <taxon>Micromonas</taxon>
    </lineage>
</organism>
<dbReference type="PANTHER" id="PTHR23329:SF1">
    <property type="entry name" value="TUFTELIN-INTERACTING PROTEIN 11"/>
    <property type="match status" value="1"/>
</dbReference>
<dbReference type="InterPro" id="IPR022783">
    <property type="entry name" value="GCFC_dom"/>
</dbReference>
<comment type="subcellular location">
    <subcellularLocation>
        <location evidence="1 7">Nucleus</location>
    </subcellularLocation>
</comment>
<dbReference type="Pfam" id="PF01585">
    <property type="entry name" value="G-patch"/>
    <property type="match status" value="1"/>
</dbReference>
<dbReference type="RefSeq" id="XP_003061076.1">
    <property type="nucleotide sequence ID" value="XM_003061030.1"/>
</dbReference>
<evidence type="ECO:0000259" key="10">
    <source>
        <dbReference type="PROSITE" id="PS50174"/>
    </source>
</evidence>
<feature type="compositionally biased region" description="Basic and acidic residues" evidence="9">
    <location>
        <begin position="257"/>
        <end position="272"/>
    </location>
</feature>
<reference evidence="11 12" key="1">
    <citation type="journal article" date="2009" name="Science">
        <title>Green evolution and dynamic adaptations revealed by genomes of the marine picoeukaryotes Micromonas.</title>
        <authorList>
            <person name="Worden A.Z."/>
            <person name="Lee J.H."/>
            <person name="Mock T."/>
            <person name="Rouze P."/>
            <person name="Simmons M.P."/>
            <person name="Aerts A.L."/>
            <person name="Allen A.E."/>
            <person name="Cuvelier M.L."/>
            <person name="Derelle E."/>
            <person name="Everett M.V."/>
            <person name="Foulon E."/>
            <person name="Grimwood J."/>
            <person name="Gundlach H."/>
            <person name="Henrissat B."/>
            <person name="Napoli C."/>
            <person name="McDonald S.M."/>
            <person name="Parker M.S."/>
            <person name="Rombauts S."/>
            <person name="Salamov A."/>
            <person name="Von Dassow P."/>
            <person name="Badger J.H."/>
            <person name="Coutinho P.M."/>
            <person name="Demir E."/>
            <person name="Dubchak I."/>
            <person name="Gentemann C."/>
            <person name="Eikrem W."/>
            <person name="Gready J.E."/>
            <person name="John U."/>
            <person name="Lanier W."/>
            <person name="Lindquist E.A."/>
            <person name="Lucas S."/>
            <person name="Mayer K.F."/>
            <person name="Moreau H."/>
            <person name="Not F."/>
            <person name="Otillar R."/>
            <person name="Panaud O."/>
            <person name="Pangilinan J."/>
            <person name="Paulsen I."/>
            <person name="Piegu B."/>
            <person name="Poliakov A."/>
            <person name="Robbens S."/>
            <person name="Schmutz J."/>
            <person name="Toulza E."/>
            <person name="Wyss T."/>
            <person name="Zelensky A."/>
            <person name="Zhou K."/>
            <person name="Armbrust E.V."/>
            <person name="Bhattacharya D."/>
            <person name="Goodenough U.W."/>
            <person name="Van de Peer Y."/>
            <person name="Grigoriev I.V."/>
        </authorList>
    </citation>
    <scope>NUCLEOTIDE SEQUENCE [LARGE SCALE GENOMIC DNA]</scope>
    <source>
        <strain evidence="11 12">CCMP1545</strain>
    </source>
</reference>
<dbReference type="InterPro" id="IPR045211">
    <property type="entry name" value="TFP11/STIP/Ntr1"/>
</dbReference>
<keyword evidence="6 7" id="KW-0539">Nucleus</keyword>
<proteinExistence type="inferred from homology"/>
<dbReference type="PROSITE" id="PS50174">
    <property type="entry name" value="G_PATCH"/>
    <property type="match status" value="1"/>
</dbReference>
<keyword evidence="5 7" id="KW-0508">mRNA splicing</keyword>
<keyword evidence="3 7" id="KW-0507">mRNA processing</keyword>
<keyword evidence="12" id="KW-1185">Reference proteome</keyword>